<dbReference type="EMBL" id="VUJW01000003">
    <property type="protein sequence ID" value="KAA1427782.1"/>
    <property type="molecule type" value="Genomic_DNA"/>
</dbReference>
<sequence>MSKGRHSAAPAAGHRRSTTGLRKATPGARKAPPEARKASPARVGGARVAGRRVAQGDGRPVVLTAIGSGEKLFALLPLAILSVASVAGLTALGNGDPAASPSPADPGTAAGSPRHETAPRQVPARLTPSSAPTTAPETAPTALTSEGAAGEAVDEERASPDEPVTVSPRVEPPAGPVDRPAGEEPTTPVPPASPTATPEPTPSDSITRAEAIARCLESGITAVDVLALKGCVADLLG</sequence>
<feature type="region of interest" description="Disordered" evidence="1">
    <location>
        <begin position="1"/>
        <end position="60"/>
    </location>
</feature>
<reference evidence="2 3" key="2">
    <citation type="submission" date="2019-09" db="EMBL/GenBank/DDBJ databases">
        <authorList>
            <person name="Jin C."/>
        </authorList>
    </citation>
    <scope>NUCLEOTIDE SEQUENCE [LARGE SCALE GENOMIC DNA]</scope>
    <source>
        <strain evidence="2 3">BN140041</strain>
    </source>
</reference>
<feature type="compositionally biased region" description="Low complexity" evidence="1">
    <location>
        <begin position="123"/>
        <end position="146"/>
    </location>
</feature>
<feature type="compositionally biased region" description="Low complexity" evidence="1">
    <location>
        <begin position="41"/>
        <end position="53"/>
    </location>
</feature>
<organism evidence="2 3">
    <name type="scientific">Nocardioides antri</name>
    <dbReference type="NCBI Taxonomy" id="2607659"/>
    <lineage>
        <taxon>Bacteria</taxon>
        <taxon>Bacillati</taxon>
        <taxon>Actinomycetota</taxon>
        <taxon>Actinomycetes</taxon>
        <taxon>Propionibacteriales</taxon>
        <taxon>Nocardioidaceae</taxon>
        <taxon>Nocardioides</taxon>
    </lineage>
</organism>
<name>A0A5B1M4C0_9ACTN</name>
<dbReference type="Proteomes" id="UP000324351">
    <property type="component" value="Unassembled WGS sequence"/>
</dbReference>
<evidence type="ECO:0000313" key="3">
    <source>
        <dbReference type="Proteomes" id="UP000324351"/>
    </source>
</evidence>
<gene>
    <name evidence="2" type="ORF">F0U47_10165</name>
</gene>
<evidence type="ECO:0000313" key="2">
    <source>
        <dbReference type="EMBL" id="KAA1427782.1"/>
    </source>
</evidence>
<feature type="compositionally biased region" description="Pro residues" evidence="1">
    <location>
        <begin position="187"/>
        <end position="201"/>
    </location>
</feature>
<feature type="compositionally biased region" description="Low complexity" evidence="1">
    <location>
        <begin position="95"/>
        <end position="112"/>
    </location>
</feature>
<reference evidence="2 3" key="1">
    <citation type="submission" date="2019-09" db="EMBL/GenBank/DDBJ databases">
        <title>Nocardioides panacisoli sp. nov., isolated from the soil of a ginseng field.</title>
        <authorList>
            <person name="Cho C."/>
        </authorList>
    </citation>
    <scope>NUCLEOTIDE SEQUENCE [LARGE SCALE GENOMIC DNA]</scope>
    <source>
        <strain evidence="2 3">BN140041</strain>
    </source>
</reference>
<keyword evidence="3" id="KW-1185">Reference proteome</keyword>
<dbReference type="RefSeq" id="WP_149750201.1">
    <property type="nucleotide sequence ID" value="NZ_VUJW01000003.1"/>
</dbReference>
<accession>A0A5B1M4C0</accession>
<proteinExistence type="predicted"/>
<feature type="region of interest" description="Disordered" evidence="1">
    <location>
        <begin position="95"/>
        <end position="206"/>
    </location>
</feature>
<comment type="caution">
    <text evidence="2">The sequence shown here is derived from an EMBL/GenBank/DDBJ whole genome shotgun (WGS) entry which is preliminary data.</text>
</comment>
<dbReference type="AlphaFoldDB" id="A0A5B1M4C0"/>
<protein>
    <submittedName>
        <fullName evidence="2">Uncharacterized protein</fullName>
    </submittedName>
</protein>
<evidence type="ECO:0000256" key="1">
    <source>
        <dbReference type="SAM" id="MobiDB-lite"/>
    </source>
</evidence>